<sequence length="220" mass="25332">MSKYISELEGNLLNASYLFCNPENVLALVHRSNMYLNQDNITALSIRGIALADFIKAQWIGPDDAPSLENRGRSYQLLDNYYDALILTEYNAFALVNRGEVYRRLARDIVHKHLKNYDQALADLNMVLNFDQESSFSSWILKINQPNNNNICSLFEKLNTGIVLRNDKLNKMLSETLDKANSKTHGSCSSRFYTWKALNEIEELDQNYVYASAMRARRVM</sequence>
<keyword evidence="2" id="KW-1185">Reference proteome</keyword>
<dbReference type="Gene3D" id="1.25.40.10">
    <property type="entry name" value="Tetratricopeptide repeat domain"/>
    <property type="match status" value="1"/>
</dbReference>
<dbReference type="SUPFAM" id="SSF48452">
    <property type="entry name" value="TPR-like"/>
    <property type="match status" value="1"/>
</dbReference>
<accession>A0A9N9CCH4</accession>
<dbReference type="Proteomes" id="UP000789375">
    <property type="component" value="Unassembled WGS sequence"/>
</dbReference>
<dbReference type="InterPro" id="IPR011990">
    <property type="entry name" value="TPR-like_helical_dom_sf"/>
</dbReference>
<gene>
    <name evidence="1" type="ORF">FMOSSE_LOCUS8738</name>
</gene>
<evidence type="ECO:0000313" key="1">
    <source>
        <dbReference type="EMBL" id="CAG8596878.1"/>
    </source>
</evidence>
<organism evidence="1 2">
    <name type="scientific">Funneliformis mosseae</name>
    <name type="common">Endomycorrhizal fungus</name>
    <name type="synonym">Glomus mosseae</name>
    <dbReference type="NCBI Taxonomy" id="27381"/>
    <lineage>
        <taxon>Eukaryota</taxon>
        <taxon>Fungi</taxon>
        <taxon>Fungi incertae sedis</taxon>
        <taxon>Mucoromycota</taxon>
        <taxon>Glomeromycotina</taxon>
        <taxon>Glomeromycetes</taxon>
        <taxon>Glomerales</taxon>
        <taxon>Glomeraceae</taxon>
        <taxon>Funneliformis</taxon>
    </lineage>
</organism>
<dbReference type="AlphaFoldDB" id="A0A9N9CCH4"/>
<protein>
    <submittedName>
        <fullName evidence="1">4504_t:CDS:1</fullName>
    </submittedName>
</protein>
<reference evidence="1" key="1">
    <citation type="submission" date="2021-06" db="EMBL/GenBank/DDBJ databases">
        <authorList>
            <person name="Kallberg Y."/>
            <person name="Tangrot J."/>
            <person name="Rosling A."/>
        </authorList>
    </citation>
    <scope>NUCLEOTIDE SEQUENCE</scope>
    <source>
        <strain evidence="1">87-6 pot B 2015</strain>
    </source>
</reference>
<proteinExistence type="predicted"/>
<comment type="caution">
    <text evidence="1">The sequence shown here is derived from an EMBL/GenBank/DDBJ whole genome shotgun (WGS) entry which is preliminary data.</text>
</comment>
<dbReference type="EMBL" id="CAJVPP010002346">
    <property type="protein sequence ID" value="CAG8596878.1"/>
    <property type="molecule type" value="Genomic_DNA"/>
</dbReference>
<evidence type="ECO:0000313" key="2">
    <source>
        <dbReference type="Proteomes" id="UP000789375"/>
    </source>
</evidence>
<name>A0A9N9CCH4_FUNMO</name>